<name>A0ABP1Q924_9HEXA</name>
<feature type="chain" id="PRO_5045392512" description="Ig-like domain-containing protein" evidence="2">
    <location>
        <begin position="26"/>
        <end position="475"/>
    </location>
</feature>
<keyword evidence="5" id="KW-1185">Reference proteome</keyword>
<reference evidence="4 5" key="1">
    <citation type="submission" date="2024-08" db="EMBL/GenBank/DDBJ databases">
        <authorList>
            <person name="Cucini C."/>
            <person name="Frati F."/>
        </authorList>
    </citation>
    <scope>NUCLEOTIDE SEQUENCE [LARGE SCALE GENOMIC DNA]</scope>
</reference>
<feature type="compositionally biased region" description="Basic and acidic residues" evidence="1">
    <location>
        <begin position="460"/>
        <end position="475"/>
    </location>
</feature>
<dbReference type="PROSITE" id="PS50835">
    <property type="entry name" value="IG_LIKE"/>
    <property type="match status" value="1"/>
</dbReference>
<organism evidence="4 5">
    <name type="scientific">Orchesella dallaii</name>
    <dbReference type="NCBI Taxonomy" id="48710"/>
    <lineage>
        <taxon>Eukaryota</taxon>
        <taxon>Metazoa</taxon>
        <taxon>Ecdysozoa</taxon>
        <taxon>Arthropoda</taxon>
        <taxon>Hexapoda</taxon>
        <taxon>Collembola</taxon>
        <taxon>Entomobryomorpha</taxon>
        <taxon>Entomobryoidea</taxon>
        <taxon>Orchesellidae</taxon>
        <taxon>Orchesellinae</taxon>
        <taxon>Orchesella</taxon>
    </lineage>
</organism>
<sequence>MDNYRKLSVTFAAFLTLIGFQNGTSVPIDSDSNGIGLYKLIDTSTHINIIYDTDSFKEIHSGVLQFVGADVSKVSFSCRLASDKDAFLSWKYHGIEERNVRRQKNLADENGLDLDLSSGPPVVRMECFWRRNKTISTNTLIYTGENESPYLFKNGKTLRATVLNLHTAHLPCLLKYPLDHNSDGKELQLFKDGKLVKNDALSYIPELGYQVNLTGLENPLGTYECRVTNGLINDVVFVELDYDAFINVRYMGYINYFYAGAPYLQPFECKLPKNMFEDTFKWSYLWNTGEHTPLDVPNAKNAYNSLFYTQTIMTTFPDPNIIGVVCSGYIKDSESSYSSSYPVHVKRPNPPKILNNEIDEPIIYTARMNLSCITIAQPVSWTWLKNGSPLNNGEHIIENLVHSPFRSTLLLKQLADEIDTNYTCIVSNFLGEARHHFRVQLNTAHVPNSNTTTAATLPSKNDENVPSENHKNRID</sequence>
<dbReference type="InterPro" id="IPR007110">
    <property type="entry name" value="Ig-like_dom"/>
</dbReference>
<dbReference type="Gene3D" id="2.60.40.10">
    <property type="entry name" value="Immunoglobulins"/>
    <property type="match status" value="1"/>
</dbReference>
<gene>
    <name evidence="4" type="ORF">ODALV1_LOCUS7311</name>
</gene>
<accession>A0ABP1Q924</accession>
<proteinExistence type="predicted"/>
<dbReference type="InterPro" id="IPR036179">
    <property type="entry name" value="Ig-like_dom_sf"/>
</dbReference>
<feature type="signal peptide" evidence="2">
    <location>
        <begin position="1"/>
        <end position="25"/>
    </location>
</feature>
<protein>
    <recommendedName>
        <fullName evidence="3">Ig-like domain-containing protein</fullName>
    </recommendedName>
</protein>
<dbReference type="Pfam" id="PF13927">
    <property type="entry name" value="Ig_3"/>
    <property type="match status" value="1"/>
</dbReference>
<evidence type="ECO:0000259" key="3">
    <source>
        <dbReference type="PROSITE" id="PS50835"/>
    </source>
</evidence>
<feature type="region of interest" description="Disordered" evidence="1">
    <location>
        <begin position="448"/>
        <end position="475"/>
    </location>
</feature>
<evidence type="ECO:0000313" key="4">
    <source>
        <dbReference type="EMBL" id="CAL8089244.1"/>
    </source>
</evidence>
<dbReference type="Proteomes" id="UP001642540">
    <property type="component" value="Unassembled WGS sequence"/>
</dbReference>
<evidence type="ECO:0000256" key="1">
    <source>
        <dbReference type="SAM" id="MobiDB-lite"/>
    </source>
</evidence>
<comment type="caution">
    <text evidence="4">The sequence shown here is derived from an EMBL/GenBank/DDBJ whole genome shotgun (WGS) entry which is preliminary data.</text>
</comment>
<evidence type="ECO:0000313" key="5">
    <source>
        <dbReference type="Proteomes" id="UP001642540"/>
    </source>
</evidence>
<dbReference type="EMBL" id="CAXLJM020000023">
    <property type="protein sequence ID" value="CAL8089244.1"/>
    <property type="molecule type" value="Genomic_DNA"/>
</dbReference>
<evidence type="ECO:0000256" key="2">
    <source>
        <dbReference type="SAM" id="SignalP"/>
    </source>
</evidence>
<dbReference type="InterPro" id="IPR013783">
    <property type="entry name" value="Ig-like_fold"/>
</dbReference>
<dbReference type="SUPFAM" id="SSF48726">
    <property type="entry name" value="Immunoglobulin"/>
    <property type="match status" value="1"/>
</dbReference>
<keyword evidence="2" id="KW-0732">Signal</keyword>
<feature type="compositionally biased region" description="Polar residues" evidence="1">
    <location>
        <begin position="448"/>
        <end position="459"/>
    </location>
</feature>
<feature type="domain" description="Ig-like" evidence="3">
    <location>
        <begin position="351"/>
        <end position="442"/>
    </location>
</feature>